<proteinExistence type="predicted"/>
<dbReference type="KEGG" id="vg:80513596"/>
<dbReference type="PROSITE" id="PS50297">
    <property type="entry name" value="ANK_REP_REGION"/>
    <property type="match status" value="5"/>
</dbReference>
<dbReference type="Pfam" id="PF00023">
    <property type="entry name" value="Ank"/>
    <property type="match status" value="1"/>
</dbReference>
<dbReference type="Proteomes" id="UP000240461">
    <property type="component" value="Segment"/>
</dbReference>
<name>A0A0G2Y241_9VIRU</name>
<keyword evidence="1" id="KW-0677">Repeat</keyword>
<dbReference type="EMBL" id="KM982402">
    <property type="protein sequence ID" value="AKI79798.1"/>
    <property type="molecule type" value="Genomic_DNA"/>
</dbReference>
<dbReference type="SUPFAM" id="SSF48403">
    <property type="entry name" value="Ankyrin repeat"/>
    <property type="match status" value="2"/>
</dbReference>
<dbReference type="GO" id="GO:0045944">
    <property type="term" value="P:positive regulation of transcription by RNA polymerase II"/>
    <property type="evidence" value="ECO:0007669"/>
    <property type="project" value="TreeGrafter"/>
</dbReference>
<keyword evidence="4" id="KW-1185">Reference proteome</keyword>
<dbReference type="Pfam" id="PF12796">
    <property type="entry name" value="Ank_2"/>
    <property type="match status" value="3"/>
</dbReference>
<dbReference type="GO" id="GO:0000976">
    <property type="term" value="F:transcription cis-regulatory region binding"/>
    <property type="evidence" value="ECO:0007669"/>
    <property type="project" value="TreeGrafter"/>
</dbReference>
<dbReference type="PANTHER" id="PTHR24193">
    <property type="entry name" value="ANKYRIN REPEAT PROTEIN"/>
    <property type="match status" value="1"/>
</dbReference>
<evidence type="ECO:0000256" key="2">
    <source>
        <dbReference type="ARBA" id="ARBA00023043"/>
    </source>
</evidence>
<dbReference type="PANTHER" id="PTHR24193:SF121">
    <property type="entry name" value="ADA2A-CONTAINING COMPLEX COMPONENT 3, ISOFORM D"/>
    <property type="match status" value="1"/>
</dbReference>
<accession>A0A0G2Y241</accession>
<dbReference type="Gene3D" id="1.25.40.20">
    <property type="entry name" value="Ankyrin repeat-containing domain"/>
    <property type="match status" value="5"/>
</dbReference>
<reference evidence="3 4" key="1">
    <citation type="submission" date="2014-10" db="EMBL/GenBank/DDBJ databases">
        <title>Pan-genome analysis of Brazilian lineage A amoebal mimiviruses.</title>
        <authorList>
            <person name="Assis F.L."/>
            <person name="Abrahao J.S."/>
            <person name="Kroon E.G."/>
            <person name="Dornas F.P."/>
            <person name="Andrade K.R."/>
            <person name="Borato P.V.M."/>
            <person name="Pilotto M.R."/>
            <person name="Benamar S."/>
            <person name="LaScola B."/>
            <person name="Colson P."/>
        </authorList>
    </citation>
    <scope>NUCLEOTIDE SEQUENCE [LARGE SCALE GENOMIC DNA]</scope>
    <source>
        <strain evidence="3 4">Kroon</strain>
    </source>
</reference>
<dbReference type="InterPro" id="IPR002110">
    <property type="entry name" value="Ankyrin_rpt"/>
</dbReference>
<keyword evidence="2" id="KW-0040">ANK repeat</keyword>
<dbReference type="PROSITE" id="PS50088">
    <property type="entry name" value="ANK_REPEAT"/>
    <property type="match status" value="6"/>
</dbReference>
<dbReference type="InterPro" id="IPR036770">
    <property type="entry name" value="Ankyrin_rpt-contain_sf"/>
</dbReference>
<protein>
    <submittedName>
        <fullName evidence="3">Ankyrin repeat protein</fullName>
    </submittedName>
</protein>
<evidence type="ECO:0000313" key="4">
    <source>
        <dbReference type="Proteomes" id="UP000240461"/>
    </source>
</evidence>
<evidence type="ECO:0000256" key="1">
    <source>
        <dbReference type="ARBA" id="ARBA00022737"/>
    </source>
</evidence>
<evidence type="ECO:0000313" key="3">
    <source>
        <dbReference type="EMBL" id="AKI79798.1"/>
    </source>
</evidence>
<organism evidence="3 4">
    <name type="scientific">Acanthamoeba polyphaga mimivirus Kroon</name>
    <dbReference type="NCBI Taxonomy" id="3069720"/>
    <lineage>
        <taxon>Viruses</taxon>
        <taxon>Varidnaviria</taxon>
        <taxon>Bamfordvirae</taxon>
        <taxon>Nucleocytoviricota</taxon>
        <taxon>Megaviricetes</taxon>
        <taxon>Imitervirales</taxon>
        <taxon>Mimiviridae</taxon>
        <taxon>Megamimivirinae</taxon>
        <taxon>Mimivirus</taxon>
        <taxon>Mimivirus lagoaense</taxon>
    </lineage>
</organism>
<dbReference type="InterPro" id="IPR050663">
    <property type="entry name" value="Ankyrin-SOCS_Box"/>
</dbReference>
<dbReference type="SMART" id="SM00248">
    <property type="entry name" value="ANK"/>
    <property type="match status" value="12"/>
</dbReference>
<sequence length="612" mass="69225">MYLIISEKNSINGHKNIISHLSKKNRRKKINSQNEKGWTALMIASAMSNDWSSIDTVKLLLKYGADVNIKNNSGMTALMLSSNNSATYSSDETVELLINNGANINNKDEDGWTPLMFVVCENTKSQISTIKLLLKYGADIYCESINKKNCIHLICLKEDGEDDYETLELLINQGLDVNSLNSLGETPLSVLCSKNNKKYGIDLINYFIEKGADIHIPDTYGKTAFMYACKYSITFNDISIVELLLSKGCDINLVASNNFSALKSACYYLDKYCSIEIVKFLVEKGANIEPICEKECDHLYCTALLVACFRSKYYNNLEVINYLLDNGANINRQNSKGYTPLMLVCKKNSGKNSEQLIKLLINRGADTSICSKSKKTILMIACKYKSSKAILEIILQSRKIDINARDKNGKTALMMVCSRSYNISMMKLLLENGANPNTQTNNGSTALDLSIDDLDKMKLLFRYGVDILIPNDRGQTFLKRASTLFNCYKIQIAFLIAEYGFTIKINDTHKKYLFDRYETVSDIMKLNKLHECAFKSKIIMDLIIGLIPDKVENFLLSPHSLRVRLLKLQWSLKSGDMSKVITFDNLELLDYLSITCLDDLDDKLTDILKYLY</sequence>